<dbReference type="STRING" id="1423781.FD06_GL000552"/>
<evidence type="ECO:0000256" key="10">
    <source>
        <dbReference type="ARBA" id="ARBA00025699"/>
    </source>
</evidence>
<dbReference type="OrthoDB" id="9815641at2"/>
<reference evidence="15 16" key="1">
    <citation type="journal article" date="2015" name="Genome Announc.">
        <title>Expanding the biotechnology potential of lactobacilli through comparative genomics of 213 strains and associated genera.</title>
        <authorList>
            <person name="Sun Z."/>
            <person name="Harris H.M."/>
            <person name="McCann A."/>
            <person name="Guo C."/>
            <person name="Argimon S."/>
            <person name="Zhang W."/>
            <person name="Yang X."/>
            <person name="Jeffery I.B."/>
            <person name="Cooney J.C."/>
            <person name="Kagawa T.F."/>
            <person name="Liu W."/>
            <person name="Song Y."/>
            <person name="Salvetti E."/>
            <person name="Wrobel A."/>
            <person name="Rasinkangas P."/>
            <person name="Parkhill J."/>
            <person name="Rea M.C."/>
            <person name="O'Sullivan O."/>
            <person name="Ritari J."/>
            <person name="Douillard F.P."/>
            <person name="Paul Ross R."/>
            <person name="Yang R."/>
            <person name="Briner A.E."/>
            <person name="Felis G.E."/>
            <person name="de Vos W.M."/>
            <person name="Barrangou R."/>
            <person name="Klaenhammer T.R."/>
            <person name="Caufield P.W."/>
            <person name="Cui Y."/>
            <person name="Zhang H."/>
            <person name="O'Toole P.W."/>
        </authorList>
    </citation>
    <scope>NUCLEOTIDE SEQUENCE [LARGE SCALE GENOMIC DNA]</scope>
    <source>
        <strain evidence="15 16">DSM 23829</strain>
    </source>
</reference>
<keyword evidence="5 12" id="KW-0963">Cytoplasm</keyword>
<evidence type="ECO:0000256" key="3">
    <source>
        <dbReference type="ARBA" id="ARBA00012328"/>
    </source>
</evidence>
<evidence type="ECO:0000256" key="11">
    <source>
        <dbReference type="ARBA" id="ARBA00047944"/>
    </source>
</evidence>
<keyword evidence="6 12" id="KW-0698">rRNA processing</keyword>
<dbReference type="GO" id="GO:0005737">
    <property type="term" value="C:cytoplasm"/>
    <property type="evidence" value="ECO:0007669"/>
    <property type="project" value="UniProtKB-SubCell"/>
</dbReference>
<keyword evidence="8 12" id="KW-0808">Transferase</keyword>
<dbReference type="Pfam" id="PF20260">
    <property type="entry name" value="PUA_4"/>
    <property type="match status" value="1"/>
</dbReference>
<comment type="catalytic activity">
    <reaction evidence="11 12">
        <text>uridine(1498) in 16S rRNA + S-adenosyl-L-methionine = N(3)-methyluridine(1498) in 16S rRNA + S-adenosyl-L-homocysteine + H(+)</text>
        <dbReference type="Rhea" id="RHEA:42920"/>
        <dbReference type="Rhea" id="RHEA-COMP:10283"/>
        <dbReference type="Rhea" id="RHEA-COMP:10284"/>
        <dbReference type="ChEBI" id="CHEBI:15378"/>
        <dbReference type="ChEBI" id="CHEBI:57856"/>
        <dbReference type="ChEBI" id="CHEBI:59789"/>
        <dbReference type="ChEBI" id="CHEBI:65315"/>
        <dbReference type="ChEBI" id="CHEBI:74502"/>
        <dbReference type="EC" id="2.1.1.193"/>
    </reaction>
</comment>
<dbReference type="SUPFAM" id="SSF75217">
    <property type="entry name" value="alpha/beta knot"/>
    <property type="match status" value="1"/>
</dbReference>
<evidence type="ECO:0000256" key="8">
    <source>
        <dbReference type="ARBA" id="ARBA00022679"/>
    </source>
</evidence>
<dbReference type="NCBIfam" id="TIGR00046">
    <property type="entry name" value="RsmE family RNA methyltransferase"/>
    <property type="match status" value="1"/>
</dbReference>
<evidence type="ECO:0000256" key="7">
    <source>
        <dbReference type="ARBA" id="ARBA00022603"/>
    </source>
</evidence>
<protein>
    <recommendedName>
        <fullName evidence="4 12">Ribosomal RNA small subunit methyltransferase E</fullName>
        <ecNumber evidence="3 12">2.1.1.193</ecNumber>
    </recommendedName>
</protein>
<evidence type="ECO:0000256" key="1">
    <source>
        <dbReference type="ARBA" id="ARBA00004496"/>
    </source>
</evidence>
<dbReference type="PANTHER" id="PTHR30027">
    <property type="entry name" value="RIBOSOMAL RNA SMALL SUBUNIT METHYLTRANSFERASE E"/>
    <property type="match status" value="1"/>
</dbReference>
<evidence type="ECO:0000256" key="5">
    <source>
        <dbReference type="ARBA" id="ARBA00022490"/>
    </source>
</evidence>
<keyword evidence="7 12" id="KW-0489">Methyltransferase</keyword>
<comment type="function">
    <text evidence="10 12">Specifically methylates the N3 position of the uracil ring of uridine 1498 (m3U1498) in 16S rRNA. Acts on the fully assembled 30S ribosomal subunit.</text>
</comment>
<evidence type="ECO:0000256" key="2">
    <source>
        <dbReference type="ARBA" id="ARBA00005528"/>
    </source>
</evidence>
<dbReference type="SUPFAM" id="SSF88697">
    <property type="entry name" value="PUA domain-like"/>
    <property type="match status" value="1"/>
</dbReference>
<comment type="subcellular location">
    <subcellularLocation>
        <location evidence="1 12">Cytoplasm</location>
    </subcellularLocation>
</comment>
<dbReference type="AlphaFoldDB" id="A0A0R2AKU2"/>
<dbReference type="PIRSF" id="PIRSF015601">
    <property type="entry name" value="MTase_slr0722"/>
    <property type="match status" value="1"/>
</dbReference>
<keyword evidence="9 12" id="KW-0949">S-adenosyl-L-methionine</keyword>
<feature type="domain" description="Ribosomal RNA small subunit methyltransferase E methyltransferase" evidence="13">
    <location>
        <begin position="73"/>
        <end position="240"/>
    </location>
</feature>
<organism evidence="15 16">
    <name type="scientific">Apilactobacillus ozensis DSM 23829 = JCM 17196</name>
    <dbReference type="NCBI Taxonomy" id="1423781"/>
    <lineage>
        <taxon>Bacteria</taxon>
        <taxon>Bacillati</taxon>
        <taxon>Bacillota</taxon>
        <taxon>Bacilli</taxon>
        <taxon>Lactobacillales</taxon>
        <taxon>Lactobacillaceae</taxon>
        <taxon>Apilactobacillus</taxon>
    </lineage>
</organism>
<sequence>MQHYFIDKELTEHQTFILPNDIYHHFVSVLRSKVGEKCEIVDSSEKNFIAQLISTAKDEVNIKILELNPKNVEFPYSVNIICGIPKKEKAEWIVQKATEMGAKSITFVDTDWSIAKWTGNKINRKLERLNKIARSAAEQSHRNIIPKVGFYNNIQEIKNVNYDVKVLAYEESAKQGEKSALKTCLDNLKQNNSIVAFFGPEGGISPKEVNCLNELGFINCGLGARILRTETAPLYFLSALSFECELR</sequence>
<dbReference type="GO" id="GO:0070042">
    <property type="term" value="F:rRNA (uridine-N3-)-methyltransferase activity"/>
    <property type="evidence" value="ECO:0007669"/>
    <property type="project" value="TreeGrafter"/>
</dbReference>
<dbReference type="InterPro" id="IPR015947">
    <property type="entry name" value="PUA-like_sf"/>
</dbReference>
<comment type="similarity">
    <text evidence="2 12">Belongs to the RNA methyltransferase RsmE family.</text>
</comment>
<name>A0A0R2AKU2_9LACO</name>
<dbReference type="GO" id="GO:0070475">
    <property type="term" value="P:rRNA base methylation"/>
    <property type="evidence" value="ECO:0007669"/>
    <property type="project" value="TreeGrafter"/>
</dbReference>
<dbReference type="InterPro" id="IPR029028">
    <property type="entry name" value="Alpha/beta_knot_MTases"/>
</dbReference>
<evidence type="ECO:0000256" key="4">
    <source>
        <dbReference type="ARBA" id="ARBA00013673"/>
    </source>
</evidence>
<dbReference type="InterPro" id="IPR046887">
    <property type="entry name" value="RsmE_PUA-like"/>
</dbReference>
<keyword evidence="16" id="KW-1185">Reference proteome</keyword>
<evidence type="ECO:0000259" key="14">
    <source>
        <dbReference type="Pfam" id="PF20260"/>
    </source>
</evidence>
<dbReference type="InterPro" id="IPR006700">
    <property type="entry name" value="RsmE"/>
</dbReference>
<proteinExistence type="inferred from homology"/>
<feature type="domain" description="Ribosomal RNA small subunit methyltransferase E PUA-like" evidence="14">
    <location>
        <begin position="18"/>
        <end position="65"/>
    </location>
</feature>
<dbReference type="InterPro" id="IPR029026">
    <property type="entry name" value="tRNA_m1G_MTases_N"/>
</dbReference>
<evidence type="ECO:0000313" key="16">
    <source>
        <dbReference type="Proteomes" id="UP000052012"/>
    </source>
</evidence>
<dbReference type="PATRIC" id="fig|1423781.4.peg.565"/>
<dbReference type="Pfam" id="PF04452">
    <property type="entry name" value="Methyltrans_RNA"/>
    <property type="match status" value="1"/>
</dbReference>
<gene>
    <name evidence="15" type="ORF">FD06_GL000552</name>
</gene>
<dbReference type="CDD" id="cd18084">
    <property type="entry name" value="RsmE-like"/>
    <property type="match status" value="1"/>
</dbReference>
<dbReference type="Proteomes" id="UP000052012">
    <property type="component" value="Unassembled WGS sequence"/>
</dbReference>
<evidence type="ECO:0000259" key="13">
    <source>
        <dbReference type="Pfam" id="PF04452"/>
    </source>
</evidence>
<dbReference type="EMBL" id="AYYQ01000035">
    <property type="protein sequence ID" value="KRM67832.1"/>
    <property type="molecule type" value="Genomic_DNA"/>
</dbReference>
<dbReference type="Gene3D" id="3.40.1280.10">
    <property type="match status" value="1"/>
</dbReference>
<evidence type="ECO:0000256" key="6">
    <source>
        <dbReference type="ARBA" id="ARBA00022552"/>
    </source>
</evidence>
<dbReference type="PANTHER" id="PTHR30027:SF3">
    <property type="entry name" value="16S RRNA (URACIL(1498)-N(3))-METHYLTRANSFERASE"/>
    <property type="match status" value="1"/>
</dbReference>
<dbReference type="NCBIfam" id="NF008691">
    <property type="entry name" value="PRK11713.1-4"/>
    <property type="match status" value="1"/>
</dbReference>
<dbReference type="EC" id="2.1.1.193" evidence="3 12"/>
<evidence type="ECO:0000256" key="9">
    <source>
        <dbReference type="ARBA" id="ARBA00022691"/>
    </source>
</evidence>
<dbReference type="RefSeq" id="WP_054656908.1">
    <property type="nucleotide sequence ID" value="NZ_AYYQ01000035.1"/>
</dbReference>
<dbReference type="InterPro" id="IPR046886">
    <property type="entry name" value="RsmE_MTase_dom"/>
</dbReference>
<comment type="caution">
    <text evidence="15">The sequence shown here is derived from an EMBL/GenBank/DDBJ whole genome shotgun (WGS) entry which is preliminary data.</text>
</comment>
<accession>A0A0R2AKU2</accession>
<evidence type="ECO:0000256" key="12">
    <source>
        <dbReference type="PIRNR" id="PIRNR015601"/>
    </source>
</evidence>
<evidence type="ECO:0000313" key="15">
    <source>
        <dbReference type="EMBL" id="KRM67832.1"/>
    </source>
</evidence>